<dbReference type="GO" id="GO:0003677">
    <property type="term" value="F:DNA binding"/>
    <property type="evidence" value="ECO:0007669"/>
    <property type="project" value="UniProtKB-KW"/>
</dbReference>
<dbReference type="Gene3D" id="1.10.260.40">
    <property type="entry name" value="lambda repressor-like DNA-binding domains"/>
    <property type="match status" value="1"/>
</dbReference>
<evidence type="ECO:0000313" key="5">
    <source>
        <dbReference type="EMBL" id="MDE1480681.1"/>
    </source>
</evidence>
<keyword evidence="2" id="KW-0238">DNA-binding</keyword>
<dbReference type="EMBL" id="JAILSO010000192">
    <property type="protein sequence ID" value="MDE1480681.1"/>
    <property type="molecule type" value="Genomic_DNA"/>
</dbReference>
<comment type="caution">
    <text evidence="5">The sequence shown here is derived from an EMBL/GenBank/DDBJ whole genome shotgun (WGS) entry which is preliminary data.</text>
</comment>
<dbReference type="InterPro" id="IPR001387">
    <property type="entry name" value="Cro/C1-type_HTH"/>
</dbReference>
<dbReference type="CDD" id="cd00093">
    <property type="entry name" value="HTH_XRE"/>
    <property type="match status" value="1"/>
</dbReference>
<protein>
    <submittedName>
        <fullName evidence="5">Helix-turn-helix domain-containing protein</fullName>
    </submittedName>
</protein>
<sequence>MKTFAERLNKALRDEKMSQAQLASRIGVSQPAIWRLTSGQTNTSRKLVEIANTLNVSPEWLMHGEERLNTESSSTEEVKNTDGNSYHIEAFDIQASSDSDVVSSTEFSEAIKGIIYTTEQANALFGSRSNKVVKVTTVLSDSMSPSIEPGDLIFVDISVNHFDGDGVYVFALKGQLHIKRLQSMYKKLAIISDNKKYETWYLDEKEEFPHVKIIAKVLLRLSSDHQRFT</sequence>
<dbReference type="Pfam" id="PF00717">
    <property type="entry name" value="Peptidase_S24"/>
    <property type="match status" value="1"/>
</dbReference>
<dbReference type="Pfam" id="PF12844">
    <property type="entry name" value="HTH_19"/>
    <property type="match status" value="1"/>
</dbReference>
<dbReference type="SUPFAM" id="SSF47413">
    <property type="entry name" value="lambda repressor-like DNA-binding domains"/>
    <property type="match status" value="1"/>
</dbReference>
<organism evidence="5 6">
    <name type="scientific">Xenorhabdus bovienii</name>
    <name type="common">Xenorhabdus nematophila subsp. bovienii</name>
    <dbReference type="NCBI Taxonomy" id="40576"/>
    <lineage>
        <taxon>Bacteria</taxon>
        <taxon>Pseudomonadati</taxon>
        <taxon>Pseudomonadota</taxon>
        <taxon>Gammaproteobacteria</taxon>
        <taxon>Enterobacterales</taxon>
        <taxon>Morganellaceae</taxon>
        <taxon>Xenorhabdus</taxon>
    </lineage>
</organism>
<gene>
    <name evidence="5" type="ORF">KKJ01_21470</name>
</gene>
<keyword evidence="3" id="KW-0804">Transcription</keyword>
<dbReference type="InterPro" id="IPR015927">
    <property type="entry name" value="Peptidase_S24_S26A/B/C"/>
</dbReference>
<accession>A0AAJ1JC81</accession>
<evidence type="ECO:0000256" key="3">
    <source>
        <dbReference type="ARBA" id="ARBA00023163"/>
    </source>
</evidence>
<dbReference type="SMART" id="SM00530">
    <property type="entry name" value="HTH_XRE"/>
    <property type="match status" value="1"/>
</dbReference>
<keyword evidence="1" id="KW-0805">Transcription regulation</keyword>
<dbReference type="SUPFAM" id="SSF51306">
    <property type="entry name" value="LexA/Signal peptidase"/>
    <property type="match status" value="1"/>
</dbReference>
<proteinExistence type="predicted"/>
<feature type="domain" description="HTH cro/C1-type" evidence="4">
    <location>
        <begin position="8"/>
        <end position="61"/>
    </location>
</feature>
<dbReference type="InterPro" id="IPR036286">
    <property type="entry name" value="LexA/Signal_pep-like_sf"/>
</dbReference>
<dbReference type="AlphaFoldDB" id="A0AAJ1JC81"/>
<dbReference type="Gene3D" id="2.10.109.10">
    <property type="entry name" value="Umud Fragment, subunit A"/>
    <property type="match status" value="1"/>
</dbReference>
<dbReference type="PROSITE" id="PS50943">
    <property type="entry name" value="HTH_CROC1"/>
    <property type="match status" value="1"/>
</dbReference>
<dbReference type="CDD" id="cd06529">
    <property type="entry name" value="S24_LexA-like"/>
    <property type="match status" value="1"/>
</dbReference>
<evidence type="ECO:0000256" key="1">
    <source>
        <dbReference type="ARBA" id="ARBA00023015"/>
    </source>
</evidence>
<name>A0AAJ1JC81_XENBV</name>
<dbReference type="PANTHER" id="PTHR40661">
    <property type="match status" value="1"/>
</dbReference>
<dbReference type="InterPro" id="IPR039418">
    <property type="entry name" value="LexA-like"/>
</dbReference>
<evidence type="ECO:0000313" key="6">
    <source>
        <dbReference type="Proteomes" id="UP001222434"/>
    </source>
</evidence>
<reference evidence="5" key="1">
    <citation type="submission" date="2021-08" db="EMBL/GenBank/DDBJ databases">
        <authorList>
            <person name="Papudeshi B."/>
            <person name="Bashey-Visser F."/>
        </authorList>
    </citation>
    <scope>NUCLEOTIDE SEQUENCE</scope>
    <source>
        <strain evidence="5">MC_266_E_2016</strain>
    </source>
</reference>
<reference evidence="5" key="2">
    <citation type="journal article" date="2022" name="J. Evol. Biol.">
        <title>Pre- and post-association barriers to host switching in sympatric mutualists.</title>
        <authorList>
            <person name="Dinges Z.M."/>
            <person name="Phillips R.K."/>
            <person name="Lively C.M."/>
            <person name="Bashey F."/>
        </authorList>
    </citation>
    <scope>NUCLEOTIDE SEQUENCE</scope>
    <source>
        <strain evidence="5">MC_266_E_2016</strain>
    </source>
</reference>
<evidence type="ECO:0000259" key="4">
    <source>
        <dbReference type="PROSITE" id="PS50943"/>
    </source>
</evidence>
<dbReference type="Proteomes" id="UP001222434">
    <property type="component" value="Unassembled WGS sequence"/>
</dbReference>
<evidence type="ECO:0000256" key="2">
    <source>
        <dbReference type="ARBA" id="ARBA00023125"/>
    </source>
</evidence>
<dbReference type="InterPro" id="IPR010982">
    <property type="entry name" value="Lambda_DNA-bd_dom_sf"/>
</dbReference>
<dbReference type="PANTHER" id="PTHR40661:SF3">
    <property type="entry name" value="FELS-1 PROPHAGE TRANSCRIPTIONAL REGULATOR"/>
    <property type="match status" value="1"/>
</dbReference>
<dbReference type="RefSeq" id="WP_274714034.1">
    <property type="nucleotide sequence ID" value="NZ_JAILSO010000192.1"/>
</dbReference>